<dbReference type="PANTHER" id="PTHR39662">
    <property type="entry name" value="DUF354 DOMAIN-CONTAINING PROTEIN-RELATED"/>
    <property type="match status" value="1"/>
</dbReference>
<evidence type="ECO:0000313" key="2">
    <source>
        <dbReference type="Proteomes" id="UP001597139"/>
    </source>
</evidence>
<dbReference type="Pfam" id="PF04007">
    <property type="entry name" value="DUF354"/>
    <property type="match status" value="1"/>
</dbReference>
<dbReference type="AlphaFoldDB" id="A0ABD6BWS3"/>
<proteinExistence type="predicted"/>
<sequence>MRLLVDVTHPAHVHLFRNAAETLRDRGHEVRVVARDKDVTLDVLSAYGIDHVCLSQTRSGAAGTLREWLGRGAKLYRYARAYDPDVVLSRLNPASAHVAAALGVPNVVFHDTEVAGLLDRVTLPAAAVVATPEAFDRELPARHVRYRGFHELAYLHPARFEPDPDVLRDHGVDPDSPYSVVRLVAMDAHHDRGRAGFSREHVERLVDGLAEQGPVYVSSESPLPDSLAGREPPIPVDAMHDLLAFADCYVGDSSTMATEAAVLGTPSVRYNPLDREMGNFERLGDVGLVQSYLDPERAVDAAIELAADDDTERRWRRRRRRLLGETVDLTSFTVALVEEVGA</sequence>
<accession>A0ABD6BWS3</accession>
<dbReference type="SUPFAM" id="SSF53756">
    <property type="entry name" value="UDP-Glycosyltransferase/glycogen phosphorylase"/>
    <property type="match status" value="1"/>
</dbReference>
<gene>
    <name evidence="1" type="ORF">ACFSAU_13920</name>
</gene>
<comment type="caution">
    <text evidence="1">The sequence shown here is derived from an EMBL/GenBank/DDBJ whole genome shotgun (WGS) entry which is preliminary data.</text>
</comment>
<dbReference type="Proteomes" id="UP001597139">
    <property type="component" value="Unassembled WGS sequence"/>
</dbReference>
<name>A0ABD6BWS3_9EURY</name>
<dbReference type="PIRSF" id="PIRSF005357">
    <property type="entry name" value="UCP005357"/>
    <property type="match status" value="1"/>
</dbReference>
<evidence type="ECO:0000313" key="1">
    <source>
        <dbReference type="EMBL" id="MFD1568588.1"/>
    </source>
</evidence>
<dbReference type="RefSeq" id="WP_267648086.1">
    <property type="nucleotide sequence ID" value="NZ_JANHGR010000003.1"/>
</dbReference>
<dbReference type="EMBL" id="JBHUCZ010000012">
    <property type="protein sequence ID" value="MFD1568588.1"/>
    <property type="molecule type" value="Genomic_DNA"/>
</dbReference>
<organism evidence="1 2">
    <name type="scientific">Halolamina litorea</name>
    <dbReference type="NCBI Taxonomy" id="1515593"/>
    <lineage>
        <taxon>Archaea</taxon>
        <taxon>Methanobacteriati</taxon>
        <taxon>Methanobacteriota</taxon>
        <taxon>Stenosarchaea group</taxon>
        <taxon>Halobacteria</taxon>
        <taxon>Halobacteriales</taxon>
        <taxon>Haloferacaceae</taxon>
    </lineage>
</organism>
<dbReference type="PANTHER" id="PTHR39662:SF1">
    <property type="entry name" value="DUF354 DOMAIN-CONTAINING PROTEIN"/>
    <property type="match status" value="1"/>
</dbReference>
<dbReference type="InterPro" id="IPR007152">
    <property type="entry name" value="DUF354"/>
</dbReference>
<dbReference type="Gene3D" id="3.40.50.2000">
    <property type="entry name" value="Glycogen Phosphorylase B"/>
    <property type="match status" value="1"/>
</dbReference>
<protein>
    <submittedName>
        <fullName evidence="1">DUF354 domain-containing protein</fullName>
    </submittedName>
</protein>
<keyword evidence="2" id="KW-1185">Reference proteome</keyword>
<reference evidence="1 2" key="1">
    <citation type="journal article" date="2019" name="Int. J. Syst. Evol. Microbiol.">
        <title>The Global Catalogue of Microorganisms (GCM) 10K type strain sequencing project: providing services to taxonomists for standard genome sequencing and annotation.</title>
        <authorList>
            <consortium name="The Broad Institute Genomics Platform"/>
            <consortium name="The Broad Institute Genome Sequencing Center for Infectious Disease"/>
            <person name="Wu L."/>
            <person name="Ma J."/>
        </authorList>
    </citation>
    <scope>NUCLEOTIDE SEQUENCE [LARGE SCALE GENOMIC DNA]</scope>
    <source>
        <strain evidence="1 2">CGMCC 1.12859</strain>
    </source>
</reference>